<dbReference type="AlphaFoldDB" id="A0A0W0ZMA7"/>
<gene>
    <name evidence="1" type="ORF">Lste_0800</name>
</gene>
<sequence length="90" mass="10577">MLLRYPNYRLHIIIINCELIFYILDHEPIFSFINPIEVCMDTINLVEKFKLLASIGHHVLLENLMVNMSNLQNSRESSSGIAMLMKMNYF</sequence>
<comment type="caution">
    <text evidence="1">The sequence shown here is derived from an EMBL/GenBank/DDBJ whole genome shotgun (WGS) entry which is preliminary data.</text>
</comment>
<accession>A0A0W0ZMA7</accession>
<reference evidence="1 2" key="1">
    <citation type="submission" date="2015-11" db="EMBL/GenBank/DDBJ databases">
        <title>Genomic analysis of 38 Legionella species identifies large and diverse effector repertoires.</title>
        <authorList>
            <person name="Burstein D."/>
            <person name="Amaro F."/>
            <person name="Zusman T."/>
            <person name="Lifshitz Z."/>
            <person name="Cohen O."/>
            <person name="Gilbert J.A."/>
            <person name="Pupko T."/>
            <person name="Shuman H.A."/>
            <person name="Segal G."/>
        </authorList>
    </citation>
    <scope>NUCLEOTIDE SEQUENCE [LARGE SCALE GENOMIC DNA]</scope>
    <source>
        <strain evidence="1 2">IMVS3376</strain>
    </source>
</reference>
<organism evidence="1 2">
    <name type="scientific">Legionella steelei</name>
    <dbReference type="NCBI Taxonomy" id="947033"/>
    <lineage>
        <taxon>Bacteria</taxon>
        <taxon>Pseudomonadati</taxon>
        <taxon>Pseudomonadota</taxon>
        <taxon>Gammaproteobacteria</taxon>
        <taxon>Legionellales</taxon>
        <taxon>Legionellaceae</taxon>
        <taxon>Legionella</taxon>
    </lineage>
</organism>
<evidence type="ECO:0000313" key="1">
    <source>
        <dbReference type="EMBL" id="KTD70196.1"/>
    </source>
</evidence>
<name>A0A0W0ZMA7_9GAMM</name>
<evidence type="ECO:0000313" key="2">
    <source>
        <dbReference type="Proteomes" id="UP000054926"/>
    </source>
</evidence>
<dbReference type="Proteomes" id="UP000054926">
    <property type="component" value="Unassembled WGS sequence"/>
</dbReference>
<dbReference type="PATRIC" id="fig|947033.5.peg.854"/>
<proteinExistence type="predicted"/>
<protein>
    <submittedName>
        <fullName evidence="1">Uncharacterized protein</fullName>
    </submittedName>
</protein>
<keyword evidence="2" id="KW-1185">Reference proteome</keyword>
<dbReference type="EMBL" id="LNYY01000016">
    <property type="protein sequence ID" value="KTD70196.1"/>
    <property type="molecule type" value="Genomic_DNA"/>
</dbReference>